<dbReference type="OMA" id="PDRINIR"/>
<evidence type="ECO:0000313" key="2">
    <source>
        <dbReference type="EMBL" id="KHN72254.1"/>
    </source>
</evidence>
<evidence type="ECO:0000256" key="1">
    <source>
        <dbReference type="ARBA" id="ARBA00005851"/>
    </source>
</evidence>
<keyword evidence="3" id="KW-1185">Reference proteome</keyword>
<accession>A0A0B2UST4</accession>
<comment type="caution">
    <text evidence="2">The sequence shown here is derived from an EMBL/GenBank/DDBJ whole genome shotgun (WGS) entry which is preliminary data.</text>
</comment>
<dbReference type="GO" id="GO:0050178">
    <property type="term" value="F:phenylpyruvate tautomerase activity"/>
    <property type="evidence" value="ECO:0007669"/>
    <property type="project" value="TreeGrafter"/>
</dbReference>
<dbReference type="AlphaFoldDB" id="A0A0B2UST4"/>
<dbReference type="STRING" id="6265.A0A0B2UST4"/>
<dbReference type="PANTHER" id="PTHR11954:SF37">
    <property type="entry name" value="MIF-LIKE PROTEIN MIF-2"/>
    <property type="match status" value="1"/>
</dbReference>
<dbReference type="PANTHER" id="PTHR11954">
    <property type="entry name" value="D-DOPACHROME DECARBOXYLASE"/>
    <property type="match status" value="1"/>
</dbReference>
<reference evidence="2 3" key="1">
    <citation type="submission" date="2014-11" db="EMBL/GenBank/DDBJ databases">
        <title>Genetic blueprint of the zoonotic pathogen Toxocara canis.</title>
        <authorList>
            <person name="Zhu X.-Q."/>
            <person name="Korhonen P.K."/>
            <person name="Cai H."/>
            <person name="Young N.D."/>
            <person name="Nejsum P."/>
            <person name="von Samson-Himmelstjerna G."/>
            <person name="Boag P.R."/>
            <person name="Tan P."/>
            <person name="Li Q."/>
            <person name="Min J."/>
            <person name="Yang Y."/>
            <person name="Wang X."/>
            <person name="Fang X."/>
            <person name="Hall R.S."/>
            <person name="Hofmann A."/>
            <person name="Sternberg P.W."/>
            <person name="Jex A.R."/>
            <person name="Gasser R.B."/>
        </authorList>
    </citation>
    <scope>NUCLEOTIDE SEQUENCE [LARGE SCALE GENOMIC DNA]</scope>
    <source>
        <strain evidence="2">PN_DK_2014</strain>
    </source>
</reference>
<gene>
    <name evidence="2" type="primary">mif-2</name>
    <name evidence="2" type="ORF">Tcan_12161</name>
</gene>
<name>A0A0B2UST4_TOXCA</name>
<dbReference type="EMBL" id="JPKZ01003266">
    <property type="protein sequence ID" value="KHN72254.1"/>
    <property type="molecule type" value="Genomic_DNA"/>
</dbReference>
<proteinExistence type="inferred from homology"/>
<dbReference type="OrthoDB" id="255819at2759"/>
<dbReference type="InterPro" id="IPR001398">
    <property type="entry name" value="Macrophage_inhib_fac"/>
</dbReference>
<sequence length="150" mass="16173">MAQSSCRLPAALALRCSAPSRNLYLSALRMPLVTVASNVPDQKFPKDFNRQFTNVLAEATGKPAARISLLVTPGARLTHGGTNEPTCLITVKAIGAFSDDLNVKYSATIADFMHKSVGISPEKCIIQYMNLEPENVSNSGTTMKVLMSKK</sequence>
<dbReference type="Proteomes" id="UP000031036">
    <property type="component" value="Unassembled WGS sequence"/>
</dbReference>
<evidence type="ECO:0000313" key="3">
    <source>
        <dbReference type="Proteomes" id="UP000031036"/>
    </source>
</evidence>
<dbReference type="InterPro" id="IPR014347">
    <property type="entry name" value="Tautomerase/MIF_sf"/>
</dbReference>
<dbReference type="Pfam" id="PF01187">
    <property type="entry name" value="MIF"/>
    <property type="match status" value="1"/>
</dbReference>
<dbReference type="GO" id="GO:0005615">
    <property type="term" value="C:extracellular space"/>
    <property type="evidence" value="ECO:0007669"/>
    <property type="project" value="TreeGrafter"/>
</dbReference>
<dbReference type="GO" id="GO:0005125">
    <property type="term" value="F:cytokine activity"/>
    <property type="evidence" value="ECO:0007669"/>
    <property type="project" value="TreeGrafter"/>
</dbReference>
<dbReference type="SMR" id="A0A0B2UST4"/>
<organism evidence="2 3">
    <name type="scientific">Toxocara canis</name>
    <name type="common">Canine roundworm</name>
    <dbReference type="NCBI Taxonomy" id="6265"/>
    <lineage>
        <taxon>Eukaryota</taxon>
        <taxon>Metazoa</taxon>
        <taxon>Ecdysozoa</taxon>
        <taxon>Nematoda</taxon>
        <taxon>Chromadorea</taxon>
        <taxon>Rhabditida</taxon>
        <taxon>Spirurina</taxon>
        <taxon>Ascaridomorpha</taxon>
        <taxon>Ascaridoidea</taxon>
        <taxon>Toxocaridae</taxon>
        <taxon>Toxocara</taxon>
    </lineage>
</organism>
<dbReference type="Gene3D" id="3.30.429.10">
    <property type="entry name" value="Macrophage Migration Inhibitory Factor"/>
    <property type="match status" value="1"/>
</dbReference>
<dbReference type="SUPFAM" id="SSF55331">
    <property type="entry name" value="Tautomerase/MIF"/>
    <property type="match status" value="1"/>
</dbReference>
<comment type="similarity">
    <text evidence="1">Belongs to the MIF family.</text>
</comment>
<protein>
    <submittedName>
        <fullName evidence="2">MIF-like protein mif-2</fullName>
    </submittedName>
</protein>